<evidence type="ECO:0000313" key="2">
    <source>
        <dbReference type="Proteomes" id="UP000434957"/>
    </source>
</evidence>
<keyword evidence="2" id="KW-1185">Reference proteome</keyword>
<accession>A0A6A4FPK2</accession>
<reference evidence="1 2" key="1">
    <citation type="submission" date="2018-08" db="EMBL/GenBank/DDBJ databases">
        <title>Genomic investigation of the strawberry pathogen Phytophthora fragariae indicates pathogenicity is determined by transcriptional variation in three key races.</title>
        <authorList>
            <person name="Adams T.M."/>
            <person name="Armitage A.D."/>
            <person name="Sobczyk M.K."/>
            <person name="Bates H.J."/>
            <person name="Dunwell J.M."/>
            <person name="Nellist C.F."/>
            <person name="Harrison R.J."/>
        </authorList>
    </citation>
    <scope>NUCLEOTIDE SEQUENCE [LARGE SCALE GENOMIC DNA]</scope>
    <source>
        <strain evidence="1 2">SCRP333</strain>
    </source>
</reference>
<organism evidence="1 2">
    <name type="scientific">Phytophthora rubi</name>
    <dbReference type="NCBI Taxonomy" id="129364"/>
    <lineage>
        <taxon>Eukaryota</taxon>
        <taxon>Sar</taxon>
        <taxon>Stramenopiles</taxon>
        <taxon>Oomycota</taxon>
        <taxon>Peronosporomycetes</taxon>
        <taxon>Peronosporales</taxon>
        <taxon>Peronosporaceae</taxon>
        <taxon>Phytophthora</taxon>
    </lineage>
</organism>
<proteinExistence type="predicted"/>
<dbReference type="Proteomes" id="UP000434957">
    <property type="component" value="Unassembled WGS sequence"/>
</dbReference>
<gene>
    <name evidence="1" type="ORF">PR003_g10997</name>
</gene>
<dbReference type="AlphaFoldDB" id="A0A6A4FPK2"/>
<name>A0A6A4FPK2_9STRA</name>
<protein>
    <submittedName>
        <fullName evidence="1">Uncharacterized protein</fullName>
    </submittedName>
</protein>
<dbReference type="EMBL" id="QXFT01000618">
    <property type="protein sequence ID" value="KAE9339460.1"/>
    <property type="molecule type" value="Genomic_DNA"/>
</dbReference>
<sequence>MSVAGSAATTGLAEILKLQQVVAAGAVRRASALASEAS</sequence>
<comment type="caution">
    <text evidence="1">The sequence shown here is derived from an EMBL/GenBank/DDBJ whole genome shotgun (WGS) entry which is preliminary data.</text>
</comment>
<evidence type="ECO:0000313" key="1">
    <source>
        <dbReference type="EMBL" id="KAE9339460.1"/>
    </source>
</evidence>